<dbReference type="InterPro" id="IPR010982">
    <property type="entry name" value="Lambda_DNA-bd_dom_sf"/>
</dbReference>
<feature type="domain" description="HTH cro/C1-type" evidence="1">
    <location>
        <begin position="23"/>
        <end position="71"/>
    </location>
</feature>
<dbReference type="Gene3D" id="1.10.260.40">
    <property type="entry name" value="lambda repressor-like DNA-binding domains"/>
    <property type="match status" value="1"/>
</dbReference>
<accession>A0A1N7Q2Y7</accession>
<keyword evidence="2" id="KW-0238">DNA-binding</keyword>
<sequence length="133" mass="15053">MIGIKNSFYLVSELQIPNSGDLSKGYTQQQMADLIHTHRTGYSKMENNQQEIPVDALVLVAKSFGMSVDEVIYFDEKNGVPAEVSVNDKAALEQLQLINELDEEEKSILLKLIETFVSKKRFKDYLQKNIAAL</sequence>
<dbReference type="InterPro" id="IPR001387">
    <property type="entry name" value="Cro/C1-type_HTH"/>
</dbReference>
<evidence type="ECO:0000313" key="2">
    <source>
        <dbReference type="EMBL" id="SIT17254.1"/>
    </source>
</evidence>
<dbReference type="SUPFAM" id="SSF47413">
    <property type="entry name" value="lambda repressor-like DNA-binding domains"/>
    <property type="match status" value="1"/>
</dbReference>
<dbReference type="PROSITE" id="PS50943">
    <property type="entry name" value="HTH_CROC1"/>
    <property type="match status" value="1"/>
</dbReference>
<evidence type="ECO:0000259" key="1">
    <source>
        <dbReference type="PROSITE" id="PS50943"/>
    </source>
</evidence>
<dbReference type="CDD" id="cd00093">
    <property type="entry name" value="HTH_XRE"/>
    <property type="match status" value="1"/>
</dbReference>
<keyword evidence="3" id="KW-1185">Reference proteome</keyword>
<name>A0A1N7Q2Y7_9BACT</name>
<dbReference type="EMBL" id="FTOP01000027">
    <property type="protein sequence ID" value="SIT17254.1"/>
    <property type="molecule type" value="Genomic_DNA"/>
</dbReference>
<dbReference type="OrthoDB" id="769985at2"/>
<dbReference type="Proteomes" id="UP000186026">
    <property type="component" value="Unassembled WGS sequence"/>
</dbReference>
<dbReference type="Pfam" id="PF01381">
    <property type="entry name" value="HTH_3"/>
    <property type="match status" value="1"/>
</dbReference>
<gene>
    <name evidence="2" type="ORF">SAMN05421761_1271</name>
</gene>
<organism evidence="2 3">
    <name type="scientific">Belliella pelovolcani</name>
    <dbReference type="NCBI Taxonomy" id="529505"/>
    <lineage>
        <taxon>Bacteria</taxon>
        <taxon>Pseudomonadati</taxon>
        <taxon>Bacteroidota</taxon>
        <taxon>Cytophagia</taxon>
        <taxon>Cytophagales</taxon>
        <taxon>Cyclobacteriaceae</taxon>
        <taxon>Belliella</taxon>
    </lineage>
</organism>
<dbReference type="SMART" id="SM00530">
    <property type="entry name" value="HTH_XRE"/>
    <property type="match status" value="1"/>
</dbReference>
<evidence type="ECO:0000313" key="3">
    <source>
        <dbReference type="Proteomes" id="UP000186026"/>
    </source>
</evidence>
<proteinExistence type="predicted"/>
<dbReference type="AlphaFoldDB" id="A0A1N7Q2Y7"/>
<dbReference type="GO" id="GO:0003677">
    <property type="term" value="F:DNA binding"/>
    <property type="evidence" value="ECO:0007669"/>
    <property type="project" value="UniProtKB-KW"/>
</dbReference>
<dbReference type="RefSeq" id="WP_084565988.1">
    <property type="nucleotide sequence ID" value="NZ_FTOP01000027.1"/>
</dbReference>
<reference evidence="3" key="1">
    <citation type="submission" date="2017-01" db="EMBL/GenBank/DDBJ databases">
        <authorList>
            <person name="Varghese N."/>
            <person name="Submissions S."/>
        </authorList>
    </citation>
    <scope>NUCLEOTIDE SEQUENCE [LARGE SCALE GENOMIC DNA]</scope>
    <source>
        <strain evidence="3">DSM 46698</strain>
    </source>
</reference>
<protein>
    <submittedName>
        <fullName evidence="2">DNA-binding transcriptional regulator, XRE-family HTH domain</fullName>
    </submittedName>
</protein>